<dbReference type="SMART" id="SM01321">
    <property type="entry name" value="Y1_Tnp"/>
    <property type="match status" value="1"/>
</dbReference>
<feature type="domain" description="Transposase IS200-like" evidence="1">
    <location>
        <begin position="26"/>
        <end position="141"/>
    </location>
</feature>
<dbReference type="InterPro" id="IPR036515">
    <property type="entry name" value="Transposase_17_sf"/>
</dbReference>
<dbReference type="PANTHER" id="PTHR36966">
    <property type="entry name" value="REP-ASSOCIATED TYROSINE TRANSPOSASE"/>
    <property type="match status" value="1"/>
</dbReference>
<sequence>MREQVLAHRQLHRRPWHGPPHYEGQQTDQYLITGACYEHACILGYSQQRLDDFVALLHEAFLDQQAVIHAWCLLPNHYHVLATVVDLREIMSRLGRLHGRTSRGWNLEENMLGRQCWHRATDRSMRSESHVWATLNYIHHNPVKHGYATQWSEWPWSSAHDYLQAVGREEAQRLWRTYPLGEYGKGWDEI</sequence>
<proteinExistence type="predicted"/>
<dbReference type="PANTHER" id="PTHR36966:SF1">
    <property type="entry name" value="REP-ASSOCIATED TYROSINE TRANSPOSASE"/>
    <property type="match status" value="1"/>
</dbReference>
<comment type="caution">
    <text evidence="2">The sequence shown here is derived from an EMBL/GenBank/DDBJ whole genome shotgun (WGS) entry which is preliminary data.</text>
</comment>
<dbReference type="GO" id="GO:0004803">
    <property type="term" value="F:transposase activity"/>
    <property type="evidence" value="ECO:0007669"/>
    <property type="project" value="InterPro"/>
</dbReference>
<dbReference type="InterPro" id="IPR052715">
    <property type="entry name" value="RAYT_transposase"/>
</dbReference>
<evidence type="ECO:0000313" key="2">
    <source>
        <dbReference type="EMBL" id="MBB5038823.1"/>
    </source>
</evidence>
<dbReference type="GO" id="GO:0006313">
    <property type="term" value="P:DNA transposition"/>
    <property type="evidence" value="ECO:0007669"/>
    <property type="project" value="InterPro"/>
</dbReference>
<dbReference type="EMBL" id="JACHIF010000006">
    <property type="protein sequence ID" value="MBB5038823.1"/>
    <property type="molecule type" value="Genomic_DNA"/>
</dbReference>
<dbReference type="SUPFAM" id="SSF143422">
    <property type="entry name" value="Transposase IS200-like"/>
    <property type="match status" value="1"/>
</dbReference>
<dbReference type="GO" id="GO:0043565">
    <property type="term" value="F:sequence-specific DNA binding"/>
    <property type="evidence" value="ECO:0007669"/>
    <property type="project" value="TreeGrafter"/>
</dbReference>
<gene>
    <name evidence="2" type="ORF">HNQ64_003088</name>
</gene>
<reference evidence="2 3" key="1">
    <citation type="submission" date="2020-08" db="EMBL/GenBank/DDBJ databases">
        <title>Genomic Encyclopedia of Type Strains, Phase IV (KMG-IV): sequencing the most valuable type-strain genomes for metagenomic binning, comparative biology and taxonomic classification.</title>
        <authorList>
            <person name="Goeker M."/>
        </authorList>
    </citation>
    <scope>NUCLEOTIDE SEQUENCE [LARGE SCALE GENOMIC DNA]</scope>
    <source>
        <strain evidence="2 3">DSM 12251</strain>
    </source>
</reference>
<evidence type="ECO:0000259" key="1">
    <source>
        <dbReference type="SMART" id="SM01321"/>
    </source>
</evidence>
<accession>A0A7W8DQT6</accession>
<dbReference type="Proteomes" id="UP000534294">
    <property type="component" value="Unassembled WGS sequence"/>
</dbReference>
<name>A0A7W8DQT6_9BACT</name>
<keyword evidence="3" id="KW-1185">Reference proteome</keyword>
<evidence type="ECO:0000313" key="3">
    <source>
        <dbReference type="Proteomes" id="UP000534294"/>
    </source>
</evidence>
<dbReference type="RefSeq" id="WP_184209983.1">
    <property type="nucleotide sequence ID" value="NZ_JACHIF010000006.1"/>
</dbReference>
<dbReference type="AlphaFoldDB" id="A0A7W8DQT6"/>
<organism evidence="2 3">
    <name type="scientific">Prosthecobacter dejongeii</name>
    <dbReference type="NCBI Taxonomy" id="48465"/>
    <lineage>
        <taxon>Bacteria</taxon>
        <taxon>Pseudomonadati</taxon>
        <taxon>Verrucomicrobiota</taxon>
        <taxon>Verrucomicrobiia</taxon>
        <taxon>Verrucomicrobiales</taxon>
        <taxon>Verrucomicrobiaceae</taxon>
        <taxon>Prosthecobacter</taxon>
    </lineage>
</organism>
<protein>
    <submittedName>
        <fullName evidence="2">Putative transposase</fullName>
    </submittedName>
</protein>
<dbReference type="Gene3D" id="3.30.70.1290">
    <property type="entry name" value="Transposase IS200-like"/>
    <property type="match status" value="1"/>
</dbReference>
<dbReference type="InterPro" id="IPR002686">
    <property type="entry name" value="Transposase_17"/>
</dbReference>